<dbReference type="PANTHER" id="PTHR30146:SF153">
    <property type="entry name" value="LACTOSE OPERON REPRESSOR"/>
    <property type="match status" value="1"/>
</dbReference>
<proteinExistence type="predicted"/>
<dbReference type="SMART" id="SM00354">
    <property type="entry name" value="HTH_LACI"/>
    <property type="match status" value="1"/>
</dbReference>
<evidence type="ECO:0000256" key="2">
    <source>
        <dbReference type="ARBA" id="ARBA00023125"/>
    </source>
</evidence>
<dbReference type="EMBL" id="QEFB01000011">
    <property type="protein sequence ID" value="PWC06655.1"/>
    <property type="molecule type" value="Genomic_DNA"/>
</dbReference>
<organism evidence="5 6">
    <name type="scientific">Mycetocola zhujimingii</name>
    <dbReference type="NCBI Taxonomy" id="2079792"/>
    <lineage>
        <taxon>Bacteria</taxon>
        <taxon>Bacillati</taxon>
        <taxon>Actinomycetota</taxon>
        <taxon>Actinomycetes</taxon>
        <taxon>Micrococcales</taxon>
        <taxon>Microbacteriaceae</taxon>
        <taxon>Mycetocola</taxon>
    </lineage>
</organism>
<evidence type="ECO:0000313" key="5">
    <source>
        <dbReference type="EMBL" id="PWC06655.1"/>
    </source>
</evidence>
<dbReference type="Pfam" id="PF13377">
    <property type="entry name" value="Peripla_BP_3"/>
    <property type="match status" value="1"/>
</dbReference>
<comment type="caution">
    <text evidence="5">The sequence shown here is derived from an EMBL/GenBank/DDBJ whole genome shotgun (WGS) entry which is preliminary data.</text>
</comment>
<dbReference type="SUPFAM" id="SSF47413">
    <property type="entry name" value="lambda repressor-like DNA-binding domains"/>
    <property type="match status" value="1"/>
</dbReference>
<dbReference type="InterPro" id="IPR000843">
    <property type="entry name" value="HTH_LacI"/>
</dbReference>
<keyword evidence="1" id="KW-0805">Transcription regulation</keyword>
<keyword evidence="2" id="KW-0238">DNA-binding</keyword>
<dbReference type="Gene3D" id="1.10.260.40">
    <property type="entry name" value="lambda repressor-like DNA-binding domains"/>
    <property type="match status" value="1"/>
</dbReference>
<accession>A0A2U1TCN9</accession>
<name>A0A2U1TCN9_9MICO</name>
<reference evidence="6" key="1">
    <citation type="submission" date="2018-04" db="EMBL/GenBank/DDBJ databases">
        <authorList>
            <person name="Liu S."/>
            <person name="Wang Z."/>
            <person name="Li J."/>
        </authorList>
    </citation>
    <scope>NUCLEOTIDE SEQUENCE [LARGE SCALE GENOMIC DNA]</scope>
    <source>
        <strain evidence="6">622</strain>
    </source>
</reference>
<feature type="domain" description="HTH lacI-type" evidence="4">
    <location>
        <begin position="1"/>
        <end position="53"/>
    </location>
</feature>
<dbReference type="PANTHER" id="PTHR30146">
    <property type="entry name" value="LACI-RELATED TRANSCRIPTIONAL REPRESSOR"/>
    <property type="match status" value="1"/>
</dbReference>
<dbReference type="Gene3D" id="3.40.50.2300">
    <property type="match status" value="2"/>
</dbReference>
<dbReference type="PROSITE" id="PS50932">
    <property type="entry name" value="HTH_LACI_2"/>
    <property type="match status" value="1"/>
</dbReference>
<evidence type="ECO:0000256" key="3">
    <source>
        <dbReference type="ARBA" id="ARBA00023163"/>
    </source>
</evidence>
<dbReference type="SUPFAM" id="SSF53822">
    <property type="entry name" value="Periplasmic binding protein-like I"/>
    <property type="match status" value="1"/>
</dbReference>
<dbReference type="GO" id="GO:0000976">
    <property type="term" value="F:transcription cis-regulatory region binding"/>
    <property type="evidence" value="ECO:0007669"/>
    <property type="project" value="TreeGrafter"/>
</dbReference>
<protein>
    <submittedName>
        <fullName evidence="5">LacI family transcriptional regulator</fullName>
    </submittedName>
</protein>
<sequence length="336" mass="36570">MGDVARLAGVSAKTVSNYFNGYRYMREDTRQRIEAAITELDYRMNLSARNLRSGKTGMIMLAIAELDQAYLAEFAQTVVNKAEELGLGVLIETTGGRREREVEVLEGSRGRNVDGVIYEPVALGAEDISKHHGGFPLVLMGEKVLGGPFDHVTMPDEAGTRTAVSHLVDLGYQNIALIGTSATKESPGQALRRKGYIDALTAGGLEVREHIMVATKRWHRPDGADAMNRLLDSGEQVDAVFAMNDALALGAMWAAEQRGLRIPHDIAFVGFDDTEDATYSIPSLTTVSPGRDALARAAVTALHRRISDPHYVPGEAPIVTDYELIMRKSTPPLAPR</sequence>
<dbReference type="InterPro" id="IPR028082">
    <property type="entry name" value="Peripla_BP_I"/>
</dbReference>
<dbReference type="CDD" id="cd01392">
    <property type="entry name" value="HTH_LacI"/>
    <property type="match status" value="1"/>
</dbReference>
<keyword evidence="3" id="KW-0804">Transcription</keyword>
<dbReference type="Pfam" id="PF00356">
    <property type="entry name" value="LacI"/>
    <property type="match status" value="1"/>
</dbReference>
<dbReference type="RefSeq" id="WP_108963099.1">
    <property type="nucleotide sequence ID" value="NZ_QEFB01000011.1"/>
</dbReference>
<dbReference type="GO" id="GO:0003700">
    <property type="term" value="F:DNA-binding transcription factor activity"/>
    <property type="evidence" value="ECO:0007669"/>
    <property type="project" value="TreeGrafter"/>
</dbReference>
<keyword evidence="6" id="KW-1185">Reference proteome</keyword>
<evidence type="ECO:0000313" key="6">
    <source>
        <dbReference type="Proteomes" id="UP000244962"/>
    </source>
</evidence>
<evidence type="ECO:0000259" key="4">
    <source>
        <dbReference type="PROSITE" id="PS50932"/>
    </source>
</evidence>
<dbReference type="CDD" id="cd06267">
    <property type="entry name" value="PBP1_LacI_sugar_binding-like"/>
    <property type="match status" value="1"/>
</dbReference>
<dbReference type="Proteomes" id="UP000244962">
    <property type="component" value="Unassembled WGS sequence"/>
</dbReference>
<dbReference type="InterPro" id="IPR010982">
    <property type="entry name" value="Lambda_DNA-bd_dom_sf"/>
</dbReference>
<gene>
    <name evidence="5" type="ORF">DF223_10345</name>
</gene>
<evidence type="ECO:0000256" key="1">
    <source>
        <dbReference type="ARBA" id="ARBA00023015"/>
    </source>
</evidence>
<dbReference type="InterPro" id="IPR046335">
    <property type="entry name" value="LacI/GalR-like_sensor"/>
</dbReference>
<dbReference type="AlphaFoldDB" id="A0A2U1TCN9"/>